<feature type="domain" description="Integrin alpha second immunoglobulin-like" evidence="14">
    <location>
        <begin position="83"/>
        <end position="154"/>
    </location>
</feature>
<evidence type="ECO:0000256" key="9">
    <source>
        <dbReference type="ARBA" id="ARBA00023136"/>
    </source>
</evidence>
<dbReference type="PANTHER" id="PTHR23220:SF89">
    <property type="entry name" value="INTEGRIN ALPHA-3"/>
    <property type="match status" value="1"/>
</dbReference>
<dbReference type="Pfam" id="PF20805">
    <property type="entry name" value="Integrin_A_Ig_2"/>
    <property type="match status" value="1"/>
</dbReference>
<keyword evidence="8 13" id="KW-0401">Integrin</keyword>
<evidence type="ECO:0000256" key="13">
    <source>
        <dbReference type="RuleBase" id="RU003762"/>
    </source>
</evidence>
<evidence type="ECO:0000256" key="7">
    <source>
        <dbReference type="ARBA" id="ARBA00022989"/>
    </source>
</evidence>
<evidence type="ECO:0000256" key="2">
    <source>
        <dbReference type="ARBA" id="ARBA00008054"/>
    </source>
</evidence>
<dbReference type="SUPFAM" id="SSF69179">
    <property type="entry name" value="Integrin domains"/>
    <property type="match status" value="1"/>
</dbReference>
<evidence type="ECO:0000256" key="1">
    <source>
        <dbReference type="ARBA" id="ARBA00004479"/>
    </source>
</evidence>
<dbReference type="PANTHER" id="PTHR23220">
    <property type="entry name" value="INTEGRIN ALPHA"/>
    <property type="match status" value="1"/>
</dbReference>
<dbReference type="EMBL" id="JAHRIO010062654">
    <property type="protein sequence ID" value="MEQ2179371.1"/>
    <property type="molecule type" value="Genomic_DNA"/>
</dbReference>
<keyword evidence="4" id="KW-0732">Signal</keyword>
<reference evidence="15 16" key="1">
    <citation type="submission" date="2021-06" db="EMBL/GenBank/DDBJ databases">
        <authorList>
            <person name="Palmer J.M."/>
        </authorList>
    </citation>
    <scope>NUCLEOTIDE SEQUENCE [LARGE SCALE GENOMIC DNA]</scope>
    <source>
        <strain evidence="15 16">GA_2019</strain>
        <tissue evidence="15">Muscle</tissue>
    </source>
</reference>
<evidence type="ECO:0000256" key="6">
    <source>
        <dbReference type="ARBA" id="ARBA00022889"/>
    </source>
</evidence>
<dbReference type="Gene3D" id="2.130.10.130">
    <property type="entry name" value="Integrin alpha, N-terminal"/>
    <property type="match status" value="1"/>
</dbReference>
<dbReference type="InterPro" id="IPR013519">
    <property type="entry name" value="Int_alpha_beta-p"/>
</dbReference>
<keyword evidence="3" id="KW-0812">Transmembrane</keyword>
<dbReference type="InterPro" id="IPR032695">
    <property type="entry name" value="Integrin_dom_sf"/>
</dbReference>
<evidence type="ECO:0000256" key="4">
    <source>
        <dbReference type="ARBA" id="ARBA00022729"/>
    </source>
</evidence>
<dbReference type="PRINTS" id="PR01185">
    <property type="entry name" value="INTEGRINA"/>
</dbReference>
<proteinExistence type="inferred from homology"/>
<dbReference type="SUPFAM" id="SSF69318">
    <property type="entry name" value="Integrin alpha N-terminal domain"/>
    <property type="match status" value="1"/>
</dbReference>
<evidence type="ECO:0000256" key="12">
    <source>
        <dbReference type="PROSITE-ProRule" id="PRU00803"/>
    </source>
</evidence>
<comment type="subcellular location">
    <subcellularLocation>
        <location evidence="1 13">Membrane</location>
        <topology evidence="1 13">Single-pass type I membrane protein</topology>
    </subcellularLocation>
</comment>
<accession>A0ABV0P7F1</accession>
<keyword evidence="11" id="KW-0325">Glycoprotein</keyword>
<dbReference type="InterPro" id="IPR000413">
    <property type="entry name" value="Integrin_alpha"/>
</dbReference>
<evidence type="ECO:0000256" key="11">
    <source>
        <dbReference type="ARBA" id="ARBA00023180"/>
    </source>
</evidence>
<evidence type="ECO:0000256" key="3">
    <source>
        <dbReference type="ARBA" id="ARBA00022692"/>
    </source>
</evidence>
<keyword evidence="10 13" id="KW-0675">Receptor</keyword>
<feature type="repeat" description="FG-GAP" evidence="12">
    <location>
        <begin position="1"/>
        <end position="61"/>
    </location>
</feature>
<keyword evidence="9" id="KW-0472">Membrane</keyword>
<name>A0ABV0P7F1_9TELE</name>
<evidence type="ECO:0000256" key="10">
    <source>
        <dbReference type="ARBA" id="ARBA00023170"/>
    </source>
</evidence>
<sequence>VIQGSTVFAGFRTFGYSLAAGVDVDGNNYPDLLVGSLDDTVALLRSRPVIQLNNRLRVSPDVVNPNDCDFWRNGSQLLNYTSSIRRLLLEVNVSNAASPGQPAEDAHNTVLNISIPPSLIYSGGDISGSVECFVEGVALLCQLGNPFRSNQKVKTWSCSPFSTSCSTTVLLNPAETLFSAPVFQVQLFIKFEPSELALDTREIRSQLRLST</sequence>
<dbReference type="InterPro" id="IPR028994">
    <property type="entry name" value="Integrin_alpha_N"/>
</dbReference>
<dbReference type="InterPro" id="IPR048285">
    <property type="entry name" value="Integrin_alpha_Ig-like_2"/>
</dbReference>
<keyword evidence="5" id="KW-0677">Repeat</keyword>
<gene>
    <name evidence="15" type="ORF">GOODEAATRI_024235</name>
</gene>
<comment type="caution">
    <text evidence="15">The sequence shown here is derived from an EMBL/GenBank/DDBJ whole genome shotgun (WGS) entry which is preliminary data.</text>
</comment>
<dbReference type="Pfam" id="PF01839">
    <property type="entry name" value="FG-GAP"/>
    <property type="match status" value="1"/>
</dbReference>
<evidence type="ECO:0000256" key="5">
    <source>
        <dbReference type="ARBA" id="ARBA00022737"/>
    </source>
</evidence>
<keyword evidence="7" id="KW-1133">Transmembrane helix</keyword>
<evidence type="ECO:0000256" key="8">
    <source>
        <dbReference type="ARBA" id="ARBA00023037"/>
    </source>
</evidence>
<dbReference type="Proteomes" id="UP001476798">
    <property type="component" value="Unassembled WGS sequence"/>
</dbReference>
<evidence type="ECO:0000313" key="15">
    <source>
        <dbReference type="EMBL" id="MEQ2179371.1"/>
    </source>
</evidence>
<evidence type="ECO:0000313" key="16">
    <source>
        <dbReference type="Proteomes" id="UP001476798"/>
    </source>
</evidence>
<organism evidence="15 16">
    <name type="scientific">Goodea atripinnis</name>
    <dbReference type="NCBI Taxonomy" id="208336"/>
    <lineage>
        <taxon>Eukaryota</taxon>
        <taxon>Metazoa</taxon>
        <taxon>Chordata</taxon>
        <taxon>Craniata</taxon>
        <taxon>Vertebrata</taxon>
        <taxon>Euteleostomi</taxon>
        <taxon>Actinopterygii</taxon>
        <taxon>Neopterygii</taxon>
        <taxon>Teleostei</taxon>
        <taxon>Neoteleostei</taxon>
        <taxon>Acanthomorphata</taxon>
        <taxon>Ovalentaria</taxon>
        <taxon>Atherinomorphae</taxon>
        <taxon>Cyprinodontiformes</taxon>
        <taxon>Goodeidae</taxon>
        <taxon>Goodea</taxon>
    </lineage>
</organism>
<keyword evidence="6 13" id="KW-0130">Cell adhesion</keyword>
<dbReference type="InterPro" id="IPR013517">
    <property type="entry name" value="FG-GAP"/>
</dbReference>
<evidence type="ECO:0000259" key="14">
    <source>
        <dbReference type="Pfam" id="PF20805"/>
    </source>
</evidence>
<keyword evidence="16" id="KW-1185">Reference proteome</keyword>
<protein>
    <recommendedName>
        <fullName evidence="14">Integrin alpha second immunoglobulin-like domain-containing protein</fullName>
    </recommendedName>
</protein>
<comment type="similarity">
    <text evidence="2 13">Belongs to the integrin alpha chain family.</text>
</comment>
<dbReference type="PROSITE" id="PS51470">
    <property type="entry name" value="FG_GAP"/>
    <property type="match status" value="1"/>
</dbReference>
<dbReference type="Gene3D" id="2.60.40.1510">
    <property type="entry name" value="ntegrin, alpha v. Chain A, domain 3"/>
    <property type="match status" value="1"/>
</dbReference>
<feature type="non-terminal residue" evidence="15">
    <location>
        <position position="1"/>
    </location>
</feature>